<accession>A0A8H4XPK8</accession>
<comment type="caution">
    <text evidence="1">The sequence shown here is derived from an EMBL/GenBank/DDBJ whole genome shotgun (WGS) entry which is preliminary data.</text>
</comment>
<dbReference type="Proteomes" id="UP000635477">
    <property type="component" value="Unassembled WGS sequence"/>
</dbReference>
<evidence type="ECO:0000313" key="2">
    <source>
        <dbReference type="Proteomes" id="UP000635477"/>
    </source>
</evidence>
<dbReference type="EMBL" id="JABEYC010000032">
    <property type="protein sequence ID" value="KAF4984139.1"/>
    <property type="molecule type" value="Genomic_DNA"/>
</dbReference>
<proteinExistence type="predicted"/>
<dbReference type="AlphaFoldDB" id="A0A8H4XPK8"/>
<protein>
    <submittedName>
        <fullName evidence="1">Uncharacterized protein</fullName>
    </submittedName>
</protein>
<name>A0A8H4XPK8_9HYPO</name>
<gene>
    <name evidence="1" type="ORF">FZEAL_606</name>
</gene>
<organism evidence="1 2">
    <name type="scientific">Fusarium zealandicum</name>
    <dbReference type="NCBI Taxonomy" id="1053134"/>
    <lineage>
        <taxon>Eukaryota</taxon>
        <taxon>Fungi</taxon>
        <taxon>Dikarya</taxon>
        <taxon>Ascomycota</taxon>
        <taxon>Pezizomycotina</taxon>
        <taxon>Sordariomycetes</taxon>
        <taxon>Hypocreomycetidae</taxon>
        <taxon>Hypocreales</taxon>
        <taxon>Nectriaceae</taxon>
        <taxon>Fusarium</taxon>
        <taxon>Fusarium staphyleae species complex</taxon>
    </lineage>
</organism>
<keyword evidence="2" id="KW-1185">Reference proteome</keyword>
<reference evidence="1" key="1">
    <citation type="journal article" date="2020" name="BMC Genomics">
        <title>Correction to: Identification and distribution of gene clusters required for synthesis of sphingolipid metabolism inhibitors in diverse species of the filamentous fungus Fusarium.</title>
        <authorList>
            <person name="Kim H.S."/>
            <person name="Lohmar J.M."/>
            <person name="Busman M."/>
            <person name="Brown D.W."/>
            <person name="Naumann T.A."/>
            <person name="Divon H.H."/>
            <person name="Lysoe E."/>
            <person name="Uhlig S."/>
            <person name="Proctor R.H."/>
        </authorList>
    </citation>
    <scope>NUCLEOTIDE SEQUENCE</scope>
    <source>
        <strain evidence="1">NRRL 22465</strain>
    </source>
</reference>
<reference evidence="1" key="2">
    <citation type="submission" date="2020-05" db="EMBL/GenBank/DDBJ databases">
        <authorList>
            <person name="Kim H.-S."/>
            <person name="Proctor R.H."/>
            <person name="Brown D.W."/>
        </authorList>
    </citation>
    <scope>NUCLEOTIDE SEQUENCE</scope>
    <source>
        <strain evidence="1">NRRL 22465</strain>
    </source>
</reference>
<sequence length="136" mass="14895">MCPRQLLLVLGSAILRVRIYFHGLVPSRLATGRNQVSLLEVAEYIDYPSLAEPSRRSLNSGLDLVLVLVSYDREEVEGLNTSTVHPFGCDPDRVRFVLCWASRGVVPSSLLGPFFGQHEDPMSGSPVAVGLADSNR</sequence>
<evidence type="ECO:0000313" key="1">
    <source>
        <dbReference type="EMBL" id="KAF4984139.1"/>
    </source>
</evidence>